<evidence type="ECO:0000313" key="3">
    <source>
        <dbReference type="EnsemblPlants" id="TuG1812S0002673100.01.T01"/>
    </source>
</evidence>
<dbReference type="EnsemblPlants" id="TuG1812S0002673100.01.T01">
    <property type="protein sequence ID" value="TuG1812S0002673100.01.T01"/>
    <property type="gene ID" value="TuG1812S0002673100.01"/>
</dbReference>
<dbReference type="Proteomes" id="UP000015106">
    <property type="component" value="Unassembled WGS sequence"/>
</dbReference>
<accession>A0A8R7RA65</accession>
<proteinExistence type="predicted"/>
<dbReference type="AlphaFoldDB" id="A0A8R7RA65"/>
<reference evidence="4" key="1">
    <citation type="journal article" date="2013" name="Nature">
        <title>Draft genome of the wheat A-genome progenitor Triticum urartu.</title>
        <authorList>
            <person name="Ling H.Q."/>
            <person name="Zhao S."/>
            <person name="Liu D."/>
            <person name="Wang J."/>
            <person name="Sun H."/>
            <person name="Zhang C."/>
            <person name="Fan H."/>
            <person name="Li D."/>
            <person name="Dong L."/>
            <person name="Tao Y."/>
            <person name="Gao C."/>
            <person name="Wu H."/>
            <person name="Li Y."/>
            <person name="Cui Y."/>
            <person name="Guo X."/>
            <person name="Zheng S."/>
            <person name="Wang B."/>
            <person name="Yu K."/>
            <person name="Liang Q."/>
            <person name="Yang W."/>
            <person name="Lou X."/>
            <person name="Chen J."/>
            <person name="Feng M."/>
            <person name="Jian J."/>
            <person name="Zhang X."/>
            <person name="Luo G."/>
            <person name="Jiang Y."/>
            <person name="Liu J."/>
            <person name="Wang Z."/>
            <person name="Sha Y."/>
            <person name="Zhang B."/>
            <person name="Wu H."/>
            <person name="Tang D."/>
            <person name="Shen Q."/>
            <person name="Xue P."/>
            <person name="Zou S."/>
            <person name="Wang X."/>
            <person name="Liu X."/>
            <person name="Wang F."/>
            <person name="Yang Y."/>
            <person name="An X."/>
            <person name="Dong Z."/>
            <person name="Zhang K."/>
            <person name="Zhang X."/>
            <person name="Luo M.C."/>
            <person name="Dvorak J."/>
            <person name="Tong Y."/>
            <person name="Wang J."/>
            <person name="Yang H."/>
            <person name="Li Z."/>
            <person name="Wang D."/>
            <person name="Zhang A."/>
            <person name="Wang J."/>
        </authorList>
    </citation>
    <scope>NUCLEOTIDE SEQUENCE</scope>
    <source>
        <strain evidence="4">cv. G1812</strain>
    </source>
</reference>
<dbReference type="CDD" id="cd01650">
    <property type="entry name" value="RT_nLTR_like"/>
    <property type="match status" value="1"/>
</dbReference>
<dbReference type="SUPFAM" id="SSF56672">
    <property type="entry name" value="DNA/RNA polymerases"/>
    <property type="match status" value="1"/>
</dbReference>
<dbReference type="PANTHER" id="PTHR31635:SF196">
    <property type="entry name" value="REVERSE TRANSCRIPTASE DOMAIN-CONTAINING PROTEIN-RELATED"/>
    <property type="match status" value="1"/>
</dbReference>
<evidence type="ECO:0000313" key="4">
    <source>
        <dbReference type="Proteomes" id="UP000015106"/>
    </source>
</evidence>
<name>A0A8R7RA65_TRIUA</name>
<dbReference type="Pfam" id="PF00078">
    <property type="entry name" value="RVT_1"/>
    <property type="match status" value="1"/>
</dbReference>
<feature type="coiled-coil region" evidence="1">
    <location>
        <begin position="256"/>
        <end position="299"/>
    </location>
</feature>
<keyword evidence="4" id="KW-1185">Reference proteome</keyword>
<evidence type="ECO:0000259" key="2">
    <source>
        <dbReference type="Pfam" id="PF00078"/>
    </source>
</evidence>
<protein>
    <recommendedName>
        <fullName evidence="2">Reverse transcriptase domain-containing protein</fullName>
    </recommendedName>
</protein>
<dbReference type="InterPro" id="IPR043502">
    <property type="entry name" value="DNA/RNA_pol_sf"/>
</dbReference>
<dbReference type="PANTHER" id="PTHR31635">
    <property type="entry name" value="REVERSE TRANSCRIPTASE DOMAIN-CONTAINING PROTEIN-RELATED"/>
    <property type="match status" value="1"/>
</dbReference>
<evidence type="ECO:0000256" key="1">
    <source>
        <dbReference type="SAM" id="Coils"/>
    </source>
</evidence>
<dbReference type="Gene3D" id="3.60.10.10">
    <property type="entry name" value="Endonuclease/exonuclease/phosphatase"/>
    <property type="match status" value="1"/>
</dbReference>
<keyword evidence="1" id="KW-0175">Coiled coil</keyword>
<organism evidence="3 4">
    <name type="scientific">Triticum urartu</name>
    <name type="common">Red wild einkorn</name>
    <name type="synonym">Crithodium urartu</name>
    <dbReference type="NCBI Taxonomy" id="4572"/>
    <lineage>
        <taxon>Eukaryota</taxon>
        <taxon>Viridiplantae</taxon>
        <taxon>Streptophyta</taxon>
        <taxon>Embryophyta</taxon>
        <taxon>Tracheophyta</taxon>
        <taxon>Spermatophyta</taxon>
        <taxon>Magnoliopsida</taxon>
        <taxon>Liliopsida</taxon>
        <taxon>Poales</taxon>
        <taxon>Poaceae</taxon>
        <taxon>BOP clade</taxon>
        <taxon>Pooideae</taxon>
        <taxon>Triticodae</taxon>
        <taxon>Triticeae</taxon>
        <taxon>Triticinae</taxon>
        <taxon>Triticum</taxon>
    </lineage>
</organism>
<reference evidence="3" key="2">
    <citation type="submission" date="2022-06" db="UniProtKB">
        <authorList>
            <consortium name="EnsemblPlants"/>
        </authorList>
    </citation>
    <scope>IDENTIFICATION</scope>
</reference>
<sequence>MQRIKYLLGMPSMVVRDCEGKSDGLALMWKRHVKVELHNYSRYHIDVKIVEQDGFKWRFTGIYGEPATEKRDKTWKLLRTLDQQIKLPWLCAGDFNEILYSHEKKGGPSRATKQMEQFRMALADCGLRDLGYMGDKYTWRNHSHEASKYIKERLDRAVGSQNWCTRFPSYKVIIGDPRHSDHRPVTVYVQGTDRAMRHQGNGQSGFRFEAKWLQEEGCEEVISNAWYTAHLRGENSLSQKLRRVAGGLKSWDTNILGDLEKRIKAIKVELEQTRRAPINQGTIDREHILREKLERLEQQQDMFWRQRAHVKCLQDGDKNTAFFHACASERKKKNTIRRLRRDDGVWVEGAEQLKELVASYFCNLFTSVAGPDNNQILRTVSPRVNAQMNERLTAVYTKEEVKEALFNIGDIKAPGPDGMSAVFYKIFWHLVGDKVTEEVLNVLEGGQMPEGWNDTMVVLIPKNANPESLKDLRPISLCNVIYKVISKVIANRLKCILPHIISPNQSAFVPGRIISDNILLAYELTHFLQRKRSGRKGYAAIKLDMSKAYDRVEWNFLKEMMLKLGFKGEWVNLVMKCVTTVKYQVKVNRDATKIIIPQRGLRQDDSLLLLEANEENARTINDILEKYEVCSGQVINKDKSAILFSKNTKQMHKREMMGALGITTEGLKGRYLGLPTYIGKAKSKAFQYIKEKVWNKIQGWKERLLSKAGKEILIKAAAQAIPIYTMACFDLTKSLCDELSSMISKFWWS</sequence>
<dbReference type="InterPro" id="IPR000477">
    <property type="entry name" value="RT_dom"/>
</dbReference>
<dbReference type="InterPro" id="IPR036691">
    <property type="entry name" value="Endo/exonu/phosph_ase_sf"/>
</dbReference>
<feature type="domain" description="Reverse transcriptase" evidence="2">
    <location>
        <begin position="460"/>
        <end position="598"/>
    </location>
</feature>
<dbReference type="Gramene" id="TuG1812S0002673100.01.T01">
    <property type="protein sequence ID" value="TuG1812S0002673100.01.T01"/>
    <property type="gene ID" value="TuG1812S0002673100.01"/>
</dbReference>
<dbReference type="SUPFAM" id="SSF56219">
    <property type="entry name" value="DNase I-like"/>
    <property type="match status" value="1"/>
</dbReference>